<evidence type="ECO:0000313" key="3">
    <source>
        <dbReference type="Proteomes" id="UP000019141"/>
    </source>
</evidence>
<dbReference type="EMBL" id="AZHW01000710">
    <property type="protein sequence ID" value="ETW97058.1"/>
    <property type="molecule type" value="Genomic_DNA"/>
</dbReference>
<evidence type="ECO:0000313" key="2">
    <source>
        <dbReference type="EMBL" id="ETW97058.1"/>
    </source>
</evidence>
<dbReference type="PANTHER" id="PTHR40455:SF1">
    <property type="entry name" value="ANTITOXIN HIGA"/>
    <property type="match status" value="1"/>
</dbReference>
<dbReference type="GO" id="GO:0006355">
    <property type="term" value="P:regulation of DNA-templated transcription"/>
    <property type="evidence" value="ECO:0007669"/>
    <property type="project" value="InterPro"/>
</dbReference>
<dbReference type="SUPFAM" id="SSF47413">
    <property type="entry name" value="lambda repressor-like DNA-binding domains"/>
    <property type="match status" value="1"/>
</dbReference>
<dbReference type="AlphaFoldDB" id="W4LG25"/>
<dbReference type="PROSITE" id="PS50943">
    <property type="entry name" value="HTH_CROC1"/>
    <property type="match status" value="1"/>
</dbReference>
<dbReference type="CDD" id="cd00093">
    <property type="entry name" value="HTH_XRE"/>
    <property type="match status" value="1"/>
</dbReference>
<dbReference type="InterPro" id="IPR001387">
    <property type="entry name" value="Cro/C1-type_HTH"/>
</dbReference>
<keyword evidence="3" id="KW-1185">Reference proteome</keyword>
<accession>W4LG25</accession>
<feature type="domain" description="HTH cro/C1-type" evidence="1">
    <location>
        <begin position="45"/>
        <end position="100"/>
    </location>
</feature>
<evidence type="ECO:0000259" key="1">
    <source>
        <dbReference type="PROSITE" id="PS50943"/>
    </source>
</evidence>
<dbReference type="InterPro" id="IPR010982">
    <property type="entry name" value="Lambda_DNA-bd_dom_sf"/>
</dbReference>
<comment type="caution">
    <text evidence="2">The sequence shown here is derived from an EMBL/GenBank/DDBJ whole genome shotgun (WGS) entry which is preliminary data.</text>
</comment>
<proteinExistence type="predicted"/>
<dbReference type="Gene3D" id="1.10.260.40">
    <property type="entry name" value="lambda repressor-like DNA-binding domains"/>
    <property type="match status" value="1"/>
</dbReference>
<reference evidence="2 3" key="1">
    <citation type="journal article" date="2014" name="Nature">
        <title>An environmental bacterial taxon with a large and distinct metabolic repertoire.</title>
        <authorList>
            <person name="Wilson M.C."/>
            <person name="Mori T."/>
            <person name="Ruckert C."/>
            <person name="Uria A.R."/>
            <person name="Helf M.J."/>
            <person name="Takada K."/>
            <person name="Gernert C."/>
            <person name="Steffens U.A."/>
            <person name="Heycke N."/>
            <person name="Schmitt S."/>
            <person name="Rinke C."/>
            <person name="Helfrich E.J."/>
            <person name="Brachmann A.O."/>
            <person name="Gurgui C."/>
            <person name="Wakimoto T."/>
            <person name="Kracht M."/>
            <person name="Crusemann M."/>
            <person name="Hentschel U."/>
            <person name="Abe I."/>
            <person name="Matsunaga S."/>
            <person name="Kalinowski J."/>
            <person name="Takeyama H."/>
            <person name="Piel J."/>
        </authorList>
    </citation>
    <scope>NUCLEOTIDE SEQUENCE [LARGE SCALE GENOMIC DNA]</scope>
    <source>
        <strain evidence="3">TSY1</strain>
    </source>
</reference>
<gene>
    <name evidence="2" type="ORF">ETSY1_24135</name>
</gene>
<sequence length="103" mass="11754">MAKKLSLYELNDDQEKYFDTLCVLIQAYEDQNPFDWPTISGIDILKSLLEDQGMSISDFSRLIGVHRSMGTRILKGERNLTIPHIKALCERFKVGPKCFLGGM</sequence>
<dbReference type="Pfam" id="PF01381">
    <property type="entry name" value="HTH_3"/>
    <property type="match status" value="1"/>
</dbReference>
<dbReference type="HOGENOM" id="CLU_125852_4_0_7"/>
<dbReference type="Proteomes" id="UP000019141">
    <property type="component" value="Unassembled WGS sequence"/>
</dbReference>
<dbReference type="GO" id="GO:0001046">
    <property type="term" value="F:core promoter sequence-specific DNA binding"/>
    <property type="evidence" value="ECO:0007669"/>
    <property type="project" value="TreeGrafter"/>
</dbReference>
<protein>
    <recommendedName>
        <fullName evidence="1">HTH cro/C1-type domain-containing protein</fullName>
    </recommendedName>
</protein>
<organism evidence="2 3">
    <name type="scientific">Entotheonella factor</name>
    <dbReference type="NCBI Taxonomy" id="1429438"/>
    <lineage>
        <taxon>Bacteria</taxon>
        <taxon>Pseudomonadati</taxon>
        <taxon>Nitrospinota/Tectimicrobiota group</taxon>
        <taxon>Candidatus Tectimicrobiota</taxon>
        <taxon>Candidatus Entotheonellia</taxon>
        <taxon>Candidatus Entotheonellales</taxon>
        <taxon>Candidatus Entotheonellaceae</taxon>
        <taxon>Candidatus Entotheonella</taxon>
    </lineage>
</organism>
<dbReference type="InterPro" id="IPR039060">
    <property type="entry name" value="Antitox_HigA"/>
</dbReference>
<name>W4LG25_ENTF1</name>
<dbReference type="SMART" id="SM00530">
    <property type="entry name" value="HTH_XRE"/>
    <property type="match status" value="1"/>
</dbReference>
<dbReference type="PANTHER" id="PTHR40455">
    <property type="entry name" value="ANTITOXIN HIGA"/>
    <property type="match status" value="1"/>
</dbReference>